<feature type="compositionally biased region" description="Low complexity" evidence="1">
    <location>
        <begin position="464"/>
        <end position="475"/>
    </location>
</feature>
<dbReference type="SMART" id="SM00558">
    <property type="entry name" value="JmjC"/>
    <property type="match status" value="1"/>
</dbReference>
<proteinExistence type="predicted"/>
<dbReference type="AlphaFoldDB" id="A0A9W9Q8C0"/>
<name>A0A9W9Q8C0_9EURO</name>
<dbReference type="EMBL" id="JAPZBO010000002">
    <property type="protein sequence ID" value="KAJ5324141.1"/>
    <property type="molecule type" value="Genomic_DNA"/>
</dbReference>
<feature type="domain" description="JmjC" evidence="2">
    <location>
        <begin position="183"/>
        <end position="355"/>
    </location>
</feature>
<sequence length="553" mass="60773">MKLQQWRSGYRILRIARLSTDLPRSTLCPLRERSSRNFSASSVDRYRSLEPLEDASVDTFRTKCYAPEQPAILPRSKFNDLPALKNWFQSCTPSSGAPSQPTTRLNIEYLQKHAGDAFVPLELTETSPPNPSGDPGSHRHGGTDLLSFRQFHAPLTMFLEWMRMADNSPQSSRLYLAQCQLLDLPPVLRRDFPIPDIVAQAGKGDVYDTNVWIGHPPTYTPLHRDPNPNLFIQLAGHKVVRLLTPTDGQAVFSAVRQQLGKSGGKDAAAFRGEEMMQGQERALLDEMVWSTPASAGSDGGVGYEAHLGTGDGLFIPKGWWHSIKGVGEGVTASVSQLVVPMKTQEIIYPFNLNVSAPPSFSTLFSPDICHALIISMLLSRTAFRAAILHLSLNPALIRAATPAAFTLHTPAHLGQTLSSRLYTVLFPQCTPLNKFTESHTQIRTMASESNSTPESAAQSQGPNESQPQEAQQSQERLALPPSDSSGPKLDLSEGGSSVTLDHLGPMVVNVDGTLSRISNWEEMAEIERKNTLRIIGKRNKQRLEALKAARGEE</sequence>
<dbReference type="PROSITE" id="PS51184">
    <property type="entry name" value="JMJC"/>
    <property type="match status" value="1"/>
</dbReference>
<reference evidence="3" key="1">
    <citation type="submission" date="2022-12" db="EMBL/GenBank/DDBJ databases">
        <authorList>
            <person name="Petersen C."/>
        </authorList>
    </citation>
    <scope>NUCLEOTIDE SEQUENCE</scope>
    <source>
        <strain evidence="3">IBT 21472</strain>
    </source>
</reference>
<reference evidence="3" key="2">
    <citation type="journal article" date="2023" name="IMA Fungus">
        <title>Comparative genomic study of the Penicillium genus elucidates a diverse pangenome and 15 lateral gene transfer events.</title>
        <authorList>
            <person name="Petersen C."/>
            <person name="Sorensen T."/>
            <person name="Nielsen M.R."/>
            <person name="Sondergaard T.E."/>
            <person name="Sorensen J.L."/>
            <person name="Fitzpatrick D.A."/>
            <person name="Frisvad J.C."/>
            <person name="Nielsen K.L."/>
        </authorList>
    </citation>
    <scope>NUCLEOTIDE SEQUENCE</scope>
    <source>
        <strain evidence="3">IBT 21472</strain>
    </source>
</reference>
<dbReference type="Proteomes" id="UP001147746">
    <property type="component" value="Unassembled WGS sequence"/>
</dbReference>
<protein>
    <recommendedName>
        <fullName evidence="2">JmjC domain-containing protein</fullName>
    </recommendedName>
</protein>
<evidence type="ECO:0000313" key="4">
    <source>
        <dbReference type="Proteomes" id="UP001147746"/>
    </source>
</evidence>
<organism evidence="3 4">
    <name type="scientific">Penicillium atrosanguineum</name>
    <dbReference type="NCBI Taxonomy" id="1132637"/>
    <lineage>
        <taxon>Eukaryota</taxon>
        <taxon>Fungi</taxon>
        <taxon>Dikarya</taxon>
        <taxon>Ascomycota</taxon>
        <taxon>Pezizomycotina</taxon>
        <taxon>Eurotiomycetes</taxon>
        <taxon>Eurotiomycetidae</taxon>
        <taxon>Eurotiales</taxon>
        <taxon>Aspergillaceae</taxon>
        <taxon>Penicillium</taxon>
    </lineage>
</organism>
<evidence type="ECO:0000256" key="1">
    <source>
        <dbReference type="SAM" id="MobiDB-lite"/>
    </source>
</evidence>
<comment type="caution">
    <text evidence="3">The sequence shown here is derived from an EMBL/GenBank/DDBJ whole genome shotgun (WGS) entry which is preliminary data.</text>
</comment>
<accession>A0A9W9Q8C0</accession>
<dbReference type="PANTHER" id="PTHR39474:SF1">
    <property type="entry name" value="FUNGAL SPECIFIC TRANSCRIPTION FACTOR"/>
    <property type="match status" value="1"/>
</dbReference>
<feature type="region of interest" description="Disordered" evidence="1">
    <location>
        <begin position="445"/>
        <end position="502"/>
    </location>
</feature>
<dbReference type="PANTHER" id="PTHR39474">
    <property type="entry name" value="UNNAMED PRODUCT"/>
    <property type="match status" value="1"/>
</dbReference>
<keyword evidence="4" id="KW-1185">Reference proteome</keyword>
<dbReference type="InterPro" id="IPR041667">
    <property type="entry name" value="Cupin_8"/>
</dbReference>
<dbReference type="InterPro" id="IPR003347">
    <property type="entry name" value="JmjC_dom"/>
</dbReference>
<evidence type="ECO:0000259" key="2">
    <source>
        <dbReference type="PROSITE" id="PS51184"/>
    </source>
</evidence>
<dbReference type="Gene3D" id="2.60.120.650">
    <property type="entry name" value="Cupin"/>
    <property type="match status" value="1"/>
</dbReference>
<feature type="compositionally biased region" description="Polar residues" evidence="1">
    <location>
        <begin position="445"/>
        <end position="463"/>
    </location>
</feature>
<feature type="region of interest" description="Disordered" evidence="1">
    <location>
        <begin position="122"/>
        <end position="143"/>
    </location>
</feature>
<dbReference type="Pfam" id="PF13621">
    <property type="entry name" value="Cupin_8"/>
    <property type="match status" value="1"/>
</dbReference>
<dbReference type="SUPFAM" id="SSF51197">
    <property type="entry name" value="Clavaminate synthase-like"/>
    <property type="match status" value="1"/>
</dbReference>
<gene>
    <name evidence="3" type="ORF">N7476_002741</name>
</gene>
<evidence type="ECO:0000313" key="3">
    <source>
        <dbReference type="EMBL" id="KAJ5324141.1"/>
    </source>
</evidence>